<evidence type="ECO:0000313" key="8">
    <source>
        <dbReference type="Proteomes" id="UP000076481"/>
    </source>
</evidence>
<evidence type="ECO:0000259" key="6">
    <source>
        <dbReference type="PROSITE" id="PS50249"/>
    </source>
</evidence>
<dbReference type="InterPro" id="IPR028090">
    <property type="entry name" value="JAB_dom_prok"/>
</dbReference>
<proteinExistence type="predicted"/>
<dbReference type="GO" id="GO:0008235">
    <property type="term" value="F:metalloexopeptidase activity"/>
    <property type="evidence" value="ECO:0007669"/>
    <property type="project" value="TreeGrafter"/>
</dbReference>
<dbReference type="RefSeq" id="WP_303681957.1">
    <property type="nucleotide sequence ID" value="NZ_LVWG01000032.1"/>
</dbReference>
<organism evidence="7 8">
    <name type="scientific">Pelodictyon luteolum</name>
    <dbReference type="NCBI Taxonomy" id="1100"/>
    <lineage>
        <taxon>Bacteria</taxon>
        <taxon>Pseudomonadati</taxon>
        <taxon>Chlorobiota</taxon>
        <taxon>Chlorobiia</taxon>
        <taxon>Chlorobiales</taxon>
        <taxon>Chlorobiaceae</taxon>
        <taxon>Chlorobium/Pelodictyon group</taxon>
        <taxon>Pelodictyon</taxon>
    </lineage>
</organism>
<dbReference type="InterPro" id="IPR051929">
    <property type="entry name" value="VirAsm_ModProt"/>
</dbReference>
<keyword evidence="1" id="KW-0645">Protease</keyword>
<reference evidence="7 8" key="1">
    <citation type="submission" date="2016-03" db="EMBL/GenBank/DDBJ databases">
        <title>Speciation and ecological success in dimly lit waters: horizontal gene transfer in a green sulfur bacteria bloom unveiled by metagenomic assembly.</title>
        <authorList>
            <person name="Llorens-Mares T."/>
            <person name="Liu Z."/>
            <person name="Allen L.Z."/>
            <person name="Rusch D.B."/>
            <person name="Craig M.T."/>
            <person name="Dupont C.L."/>
            <person name="Bryant D.A."/>
            <person name="Casamayor E.O."/>
        </authorList>
    </citation>
    <scope>NUCLEOTIDE SEQUENCE [LARGE SCALE GENOMIC DNA]</scope>
    <source>
        <strain evidence="7">CIII</strain>
    </source>
</reference>
<keyword evidence="3" id="KW-0378">Hydrolase</keyword>
<name>A0A165LJI2_PELLU</name>
<dbReference type="PROSITE" id="PS50249">
    <property type="entry name" value="MPN"/>
    <property type="match status" value="1"/>
</dbReference>
<keyword evidence="2" id="KW-0479">Metal-binding</keyword>
<dbReference type="GO" id="GO:0008270">
    <property type="term" value="F:zinc ion binding"/>
    <property type="evidence" value="ECO:0007669"/>
    <property type="project" value="TreeGrafter"/>
</dbReference>
<sequence>MKIPRRAFEIIQEQAFRELPQECCGLFAGIKNVDHRGNVENIIHEVAPCRNCLYHGRENGFEISHQEYSDVEREAKGLGFAIVGSYHSHINSPAVPSLHDVDFAKPGHTMLIISFSDGRPKEVTAWLRRESGGFHQEQIRVVE</sequence>
<evidence type="ECO:0000256" key="1">
    <source>
        <dbReference type="ARBA" id="ARBA00022670"/>
    </source>
</evidence>
<evidence type="ECO:0000256" key="3">
    <source>
        <dbReference type="ARBA" id="ARBA00022801"/>
    </source>
</evidence>
<dbReference type="PANTHER" id="PTHR34858:SF1">
    <property type="entry name" value="CYSO-CYSTEINE PEPTIDASE"/>
    <property type="match status" value="1"/>
</dbReference>
<evidence type="ECO:0000256" key="5">
    <source>
        <dbReference type="ARBA" id="ARBA00023049"/>
    </source>
</evidence>
<evidence type="ECO:0000313" key="7">
    <source>
        <dbReference type="EMBL" id="KZK74123.1"/>
    </source>
</evidence>
<accession>A0A165LJI2</accession>
<dbReference type="AlphaFoldDB" id="A0A165LJI2"/>
<evidence type="ECO:0000256" key="4">
    <source>
        <dbReference type="ARBA" id="ARBA00022833"/>
    </source>
</evidence>
<feature type="domain" description="MPN" evidence="6">
    <location>
        <begin position="1"/>
        <end position="132"/>
    </location>
</feature>
<keyword evidence="5" id="KW-0482">Metalloprotease</keyword>
<gene>
    <name evidence="7" type="ORF">A3K90_07870</name>
</gene>
<dbReference type="PANTHER" id="PTHR34858">
    <property type="entry name" value="CYSO-CYSTEINE PEPTIDASE"/>
    <property type="match status" value="1"/>
</dbReference>
<dbReference type="GO" id="GO:0006508">
    <property type="term" value="P:proteolysis"/>
    <property type="evidence" value="ECO:0007669"/>
    <property type="project" value="UniProtKB-KW"/>
</dbReference>
<keyword evidence="4" id="KW-0862">Zinc</keyword>
<dbReference type="Gene3D" id="3.40.140.10">
    <property type="entry name" value="Cytidine Deaminase, domain 2"/>
    <property type="match status" value="1"/>
</dbReference>
<dbReference type="EMBL" id="LVWG01000032">
    <property type="protein sequence ID" value="KZK74123.1"/>
    <property type="molecule type" value="Genomic_DNA"/>
</dbReference>
<protein>
    <recommendedName>
        <fullName evidence="6">MPN domain-containing protein</fullName>
    </recommendedName>
</protein>
<dbReference type="CDD" id="cd08070">
    <property type="entry name" value="MPN_like"/>
    <property type="match status" value="1"/>
</dbReference>
<comment type="caution">
    <text evidence="7">The sequence shown here is derived from an EMBL/GenBank/DDBJ whole genome shotgun (WGS) entry which is preliminary data.</text>
</comment>
<dbReference type="InterPro" id="IPR037518">
    <property type="entry name" value="MPN"/>
</dbReference>
<dbReference type="Proteomes" id="UP000076481">
    <property type="component" value="Unassembled WGS sequence"/>
</dbReference>
<dbReference type="Pfam" id="PF14464">
    <property type="entry name" value="Prok-JAB"/>
    <property type="match status" value="1"/>
</dbReference>
<evidence type="ECO:0000256" key="2">
    <source>
        <dbReference type="ARBA" id="ARBA00022723"/>
    </source>
</evidence>
<dbReference type="SUPFAM" id="SSF102712">
    <property type="entry name" value="JAB1/MPN domain"/>
    <property type="match status" value="1"/>
</dbReference>